<gene>
    <name evidence="2" type="ORF">Nepgr_002753</name>
</gene>
<organism evidence="2 3">
    <name type="scientific">Nepenthes gracilis</name>
    <name type="common">Slender pitcher plant</name>
    <dbReference type="NCBI Taxonomy" id="150966"/>
    <lineage>
        <taxon>Eukaryota</taxon>
        <taxon>Viridiplantae</taxon>
        <taxon>Streptophyta</taxon>
        <taxon>Embryophyta</taxon>
        <taxon>Tracheophyta</taxon>
        <taxon>Spermatophyta</taxon>
        <taxon>Magnoliopsida</taxon>
        <taxon>eudicotyledons</taxon>
        <taxon>Gunneridae</taxon>
        <taxon>Pentapetalae</taxon>
        <taxon>Caryophyllales</taxon>
        <taxon>Nepenthaceae</taxon>
        <taxon>Nepenthes</taxon>
    </lineage>
</organism>
<reference evidence="2" key="1">
    <citation type="submission" date="2023-05" db="EMBL/GenBank/DDBJ databases">
        <title>Nepenthes gracilis genome sequencing.</title>
        <authorList>
            <person name="Fukushima K."/>
        </authorList>
    </citation>
    <scope>NUCLEOTIDE SEQUENCE</scope>
    <source>
        <strain evidence="2">SING2019-196</strain>
    </source>
</reference>
<keyword evidence="3" id="KW-1185">Reference proteome</keyword>
<dbReference type="Proteomes" id="UP001279734">
    <property type="component" value="Unassembled WGS sequence"/>
</dbReference>
<accession>A0AAD3P6W4</accession>
<proteinExistence type="predicted"/>
<comment type="caution">
    <text evidence="2">The sequence shown here is derived from an EMBL/GenBank/DDBJ whole genome shotgun (WGS) entry which is preliminary data.</text>
</comment>
<dbReference type="EMBL" id="BSYO01000002">
    <property type="protein sequence ID" value="GMH00914.1"/>
    <property type="molecule type" value="Genomic_DNA"/>
</dbReference>
<sequence>MSQREAKVIELDGDEENGGSATEMKYLPKSKKPGASVIPPKKKLVKKMMFEWMVRFIASLFHCGGGGTAA</sequence>
<dbReference type="AlphaFoldDB" id="A0AAD3P6W4"/>
<feature type="compositionally biased region" description="Basic and acidic residues" evidence="1">
    <location>
        <begin position="1"/>
        <end position="10"/>
    </location>
</feature>
<evidence type="ECO:0000313" key="3">
    <source>
        <dbReference type="Proteomes" id="UP001279734"/>
    </source>
</evidence>
<protein>
    <submittedName>
        <fullName evidence="2">Uncharacterized protein</fullName>
    </submittedName>
</protein>
<name>A0AAD3P6W4_NEPGR</name>
<evidence type="ECO:0000313" key="2">
    <source>
        <dbReference type="EMBL" id="GMH00914.1"/>
    </source>
</evidence>
<evidence type="ECO:0000256" key="1">
    <source>
        <dbReference type="SAM" id="MobiDB-lite"/>
    </source>
</evidence>
<feature type="region of interest" description="Disordered" evidence="1">
    <location>
        <begin position="1"/>
        <end position="34"/>
    </location>
</feature>